<dbReference type="InterPro" id="IPR016024">
    <property type="entry name" value="ARM-type_fold"/>
</dbReference>
<organism evidence="6 7">
    <name type="scientific">Anaeramoeba flamelloides</name>
    <dbReference type="NCBI Taxonomy" id="1746091"/>
    <lineage>
        <taxon>Eukaryota</taxon>
        <taxon>Metamonada</taxon>
        <taxon>Anaeramoebidae</taxon>
        <taxon>Anaeramoeba</taxon>
    </lineage>
</organism>
<dbReference type="InterPro" id="IPR010473">
    <property type="entry name" value="GTPase-bd"/>
</dbReference>
<reference evidence="6" key="1">
    <citation type="submission" date="2022-08" db="EMBL/GenBank/DDBJ databases">
        <title>Novel sulfate-reducing endosymbionts in the free-living metamonad Anaeramoeba.</title>
        <authorList>
            <person name="Jerlstrom-Hultqvist J."/>
            <person name="Cepicka I."/>
            <person name="Gallot-Lavallee L."/>
            <person name="Salas-Leiva D."/>
            <person name="Curtis B.A."/>
            <person name="Zahonova K."/>
            <person name="Pipaliya S."/>
            <person name="Dacks J."/>
            <person name="Roger A.J."/>
        </authorList>
    </citation>
    <scope>NUCLEOTIDE SEQUENCE</scope>
    <source>
        <strain evidence="6">Schooner1</strain>
    </source>
</reference>
<dbReference type="Pfam" id="PF06367">
    <property type="entry name" value="Drf_FH3"/>
    <property type="match status" value="1"/>
</dbReference>
<dbReference type="InterPro" id="IPR014767">
    <property type="entry name" value="DAD_dom"/>
</dbReference>
<dbReference type="SMART" id="SM01139">
    <property type="entry name" value="Drf_FH3"/>
    <property type="match status" value="1"/>
</dbReference>
<feature type="region of interest" description="Disordered" evidence="2">
    <location>
        <begin position="491"/>
        <end position="530"/>
    </location>
</feature>
<dbReference type="InterPro" id="IPR015425">
    <property type="entry name" value="FH2_Formin"/>
</dbReference>
<dbReference type="InterPro" id="IPR042201">
    <property type="entry name" value="FH2_Formin_sf"/>
</dbReference>
<gene>
    <name evidence="6" type="ORF">M0813_25711</name>
</gene>
<comment type="caution">
    <text evidence="6">The sequence shown here is derived from an EMBL/GenBank/DDBJ whole genome shotgun (WGS) entry which is preliminary data.</text>
</comment>
<keyword evidence="1" id="KW-0175">Coiled coil</keyword>
<feature type="compositionally biased region" description="Basic residues" evidence="2">
    <location>
        <begin position="1"/>
        <end position="17"/>
    </location>
</feature>
<dbReference type="SMART" id="SM01140">
    <property type="entry name" value="Drf_GBD"/>
    <property type="match status" value="1"/>
</dbReference>
<feature type="region of interest" description="Disordered" evidence="2">
    <location>
        <begin position="1"/>
        <end position="30"/>
    </location>
</feature>
<evidence type="ECO:0000313" key="7">
    <source>
        <dbReference type="Proteomes" id="UP001150062"/>
    </source>
</evidence>
<evidence type="ECO:0000259" key="3">
    <source>
        <dbReference type="PROSITE" id="PS51231"/>
    </source>
</evidence>
<keyword evidence="7" id="KW-1185">Reference proteome</keyword>
<dbReference type="EMBL" id="JAOAOG010000232">
    <property type="protein sequence ID" value="KAJ6238488.1"/>
    <property type="molecule type" value="Genomic_DNA"/>
</dbReference>
<name>A0ABQ8Y2V6_9EUKA</name>
<dbReference type="Proteomes" id="UP001150062">
    <property type="component" value="Unassembled WGS sequence"/>
</dbReference>
<feature type="domain" description="FH2" evidence="5">
    <location>
        <begin position="759"/>
        <end position="1147"/>
    </location>
</feature>
<dbReference type="SMART" id="SM00498">
    <property type="entry name" value="FH2"/>
    <property type="match status" value="1"/>
</dbReference>
<dbReference type="PROSITE" id="PS51231">
    <property type="entry name" value="DAD"/>
    <property type="match status" value="1"/>
</dbReference>
<dbReference type="Pfam" id="PF06371">
    <property type="entry name" value="Drf_GBD"/>
    <property type="match status" value="1"/>
</dbReference>
<dbReference type="PANTHER" id="PTHR45725">
    <property type="entry name" value="FORMIN HOMOLOGY 2 FAMILY MEMBER"/>
    <property type="match status" value="1"/>
</dbReference>
<feature type="region of interest" description="Disordered" evidence="2">
    <location>
        <begin position="662"/>
        <end position="766"/>
    </location>
</feature>
<evidence type="ECO:0000313" key="6">
    <source>
        <dbReference type="EMBL" id="KAJ6238488.1"/>
    </source>
</evidence>
<dbReference type="InterPro" id="IPR014768">
    <property type="entry name" value="GBD/FH3_dom"/>
</dbReference>
<sequence length="1225" mass="141295">MSNWKREKKKKPKKKNKNAQMKDLPPKPSKKELNELFDLFLKDLNLPKDKTVIMQSLPEDKKWEMVYHNKTKVKEEKSSKQPKVYIEELKNKFELKDLTSLRVDLTSKPLRWVENFVDLSGNELLLSLIQQSIQGNFSQTKHWDILKELIWSLRAVMNNATGLYSILNYPGGVETLAMALSPPNNLIRSIVMELLAAVSFVPPLGYNLVFGSLAKYAQEWGEKRFFVILSLLRDNTSTPLEKSKALNLLNALVLDDSLEKRVAIRIELIEDGLFDIFESLNIEVHLELKQQVEIFNNLFTEDKERMIDNYGTDIFNLGKPEQLMKQLINDFAERNNEELPKKFLNNLIQLTFNTHYDNDEIWKVLDEILQYSVDTSEIVDEFKKFLIYGEKKEKSEKLLQESSINQVKVNWNSQKEKILLQIMNKDFDKEKIFRQIDFSFKSEQKSNQKEIEDLQNEFTLRKLRYKWLLHEVKKKIREHQEKIKKKLTIQAKPLNSPPKTKTENIIGKKSKLVQKTDEKQKGKGKGSGKKKIEIELETSSEDELLKLASEEEKLKNKNLSNSPRKLSEREYLKELNHMLIQESGEKIREKVKEEVEQSILEKQNIGKKYEEKIKEGKNRINDLNEQILLLQKELEYLKNHTKKEIDLIRSEEIVRKVEQNLPLNKNNESGGGVIPPPPNIGGGGGGGIPPPPNMGGGGGGGIPPPPNMGGGGGGIPPPPNMGGGGGLPPPPNFGKGGGGGLPPPPNFGKGGMMTTQQSKKPNPKPKVPMKAFYWTKIIDRNINKTIWNNLSDEKIKIDEDEFIKYFKQAPKKSEEKSIKKKPTLVSFCDPKTTSNFGIILKTFKLDFKEIKKAILTVNEKVLTQQQIISIGKFLPSIEELKGLDHSSVDLKKRHPVDRFFLTIRDIPHLHIRMKAFEAKFTFTEIYPDIEPKLKILESAIKELKYSENLKNVLEIILAYGNLMNGGSRRGGAYGFRIELLNKLENTKSLENSKMTLLHFIVGHIEKEKPEIMDFQKELDPCENASKIKLSDIVSKINEIKSTVSLVEKSLEQVEIFGKEDLFQAKMKKFYQKAKKQYDDLEIRSKNCQDDYINLLTFFGENDMKLETTSFFSRFHNFKISFNKALQDNRKMKEEEEKKKKKEKIIKKMPDTQNKGLMDELIESMKTGEAFKIRLNNTSSIRKTPNRTRLNFTNQLRKTSKFTPKERTEEKTAQHDFRSILKKVRK</sequence>
<dbReference type="Gene3D" id="1.25.10.10">
    <property type="entry name" value="Leucine-rich Repeat Variant"/>
    <property type="match status" value="1"/>
</dbReference>
<dbReference type="SUPFAM" id="SSF101447">
    <property type="entry name" value="Formin homology 2 domain (FH2 domain)"/>
    <property type="match status" value="1"/>
</dbReference>
<evidence type="ECO:0000256" key="2">
    <source>
        <dbReference type="SAM" id="MobiDB-lite"/>
    </source>
</evidence>
<evidence type="ECO:0000256" key="1">
    <source>
        <dbReference type="SAM" id="Coils"/>
    </source>
</evidence>
<evidence type="ECO:0000259" key="5">
    <source>
        <dbReference type="PROSITE" id="PS51444"/>
    </source>
</evidence>
<dbReference type="InterPro" id="IPR010472">
    <property type="entry name" value="FH3_dom"/>
</dbReference>
<feature type="domain" description="DAD" evidence="3">
    <location>
        <begin position="1149"/>
        <end position="1185"/>
    </location>
</feature>
<dbReference type="PROSITE" id="PS51232">
    <property type="entry name" value="GBD_FH3"/>
    <property type="match status" value="1"/>
</dbReference>
<dbReference type="SUPFAM" id="SSF48371">
    <property type="entry name" value="ARM repeat"/>
    <property type="match status" value="1"/>
</dbReference>
<dbReference type="Pfam" id="PF02181">
    <property type="entry name" value="FH2"/>
    <property type="match status" value="1"/>
</dbReference>
<evidence type="ECO:0000259" key="4">
    <source>
        <dbReference type="PROSITE" id="PS51232"/>
    </source>
</evidence>
<feature type="region of interest" description="Disordered" evidence="2">
    <location>
        <begin position="1200"/>
        <end position="1225"/>
    </location>
</feature>
<dbReference type="PANTHER" id="PTHR45725:SF1">
    <property type="entry name" value="DISHEVELLED ASSOCIATED ACTIVATOR OF MORPHOGENESIS, ISOFORM D"/>
    <property type="match status" value="1"/>
</dbReference>
<feature type="domain" description="GBD/FH3" evidence="4">
    <location>
        <begin position="25"/>
        <end position="380"/>
    </location>
</feature>
<proteinExistence type="predicted"/>
<dbReference type="PROSITE" id="PS51444">
    <property type="entry name" value="FH2"/>
    <property type="match status" value="1"/>
</dbReference>
<dbReference type="InterPro" id="IPR011989">
    <property type="entry name" value="ARM-like"/>
</dbReference>
<dbReference type="InterPro" id="IPR051425">
    <property type="entry name" value="Formin_Homology"/>
</dbReference>
<accession>A0ABQ8Y2V6</accession>
<protein>
    <submittedName>
        <fullName evidence="6">Protein diaphanous</fullName>
    </submittedName>
</protein>
<dbReference type="Gene3D" id="1.20.58.2220">
    <property type="entry name" value="Formin, FH2 domain"/>
    <property type="match status" value="1"/>
</dbReference>
<feature type="coiled-coil region" evidence="1">
    <location>
        <begin position="606"/>
        <end position="640"/>
    </location>
</feature>
<feature type="compositionally biased region" description="Basic and acidic residues" evidence="2">
    <location>
        <begin position="1202"/>
        <end position="1218"/>
    </location>
</feature>